<feature type="compositionally biased region" description="Basic and acidic residues" evidence="4">
    <location>
        <begin position="176"/>
        <end position="225"/>
    </location>
</feature>
<dbReference type="EMBL" id="PQIB02000002">
    <property type="protein sequence ID" value="RLN34200.1"/>
    <property type="molecule type" value="Genomic_DNA"/>
</dbReference>
<protein>
    <submittedName>
        <fullName evidence="5">Uncharacterized protein</fullName>
    </submittedName>
</protein>
<dbReference type="STRING" id="4540.A0A3L6TAN1"/>
<proteinExistence type="predicted"/>
<dbReference type="PANTHER" id="PTHR44472:SF1">
    <property type="entry name" value="DDB1 AND CUL4 ASSOCIATED FACTOR 4"/>
    <property type="match status" value="1"/>
</dbReference>
<feature type="compositionally biased region" description="Low complexity" evidence="4">
    <location>
        <begin position="82"/>
        <end position="110"/>
    </location>
</feature>
<feature type="compositionally biased region" description="Basic residues" evidence="4">
    <location>
        <begin position="160"/>
        <end position="171"/>
    </location>
</feature>
<dbReference type="PANTHER" id="PTHR44472">
    <property type="entry name" value="DDB1- AND CUL4-ASSOCIATED FACTOR 4-RELATED"/>
    <property type="match status" value="1"/>
</dbReference>
<keyword evidence="6" id="KW-1185">Reference proteome</keyword>
<keyword evidence="2" id="KW-0677">Repeat</keyword>
<dbReference type="InterPro" id="IPR036322">
    <property type="entry name" value="WD40_repeat_dom_sf"/>
</dbReference>
<feature type="compositionally biased region" description="Polar residues" evidence="4">
    <location>
        <begin position="309"/>
        <end position="319"/>
    </location>
</feature>
<reference evidence="6" key="1">
    <citation type="journal article" date="2019" name="Nat. Commun.">
        <title>The genome of broomcorn millet.</title>
        <authorList>
            <person name="Zou C."/>
            <person name="Miki D."/>
            <person name="Li D."/>
            <person name="Tang Q."/>
            <person name="Xiao L."/>
            <person name="Rajput S."/>
            <person name="Deng P."/>
            <person name="Jia W."/>
            <person name="Huang R."/>
            <person name="Zhang M."/>
            <person name="Sun Y."/>
            <person name="Hu J."/>
            <person name="Fu X."/>
            <person name="Schnable P.S."/>
            <person name="Li F."/>
            <person name="Zhang H."/>
            <person name="Feng B."/>
            <person name="Zhu X."/>
            <person name="Liu R."/>
            <person name="Schnable J.C."/>
            <person name="Zhu J.-K."/>
            <person name="Zhang H."/>
        </authorList>
    </citation>
    <scope>NUCLEOTIDE SEQUENCE [LARGE SCALE GENOMIC DNA]</scope>
</reference>
<dbReference type="PROSITE" id="PS50082">
    <property type="entry name" value="WD_REPEATS_2"/>
    <property type="match status" value="1"/>
</dbReference>
<feature type="compositionally biased region" description="Pro residues" evidence="4">
    <location>
        <begin position="416"/>
        <end position="428"/>
    </location>
</feature>
<dbReference type="AlphaFoldDB" id="A0A3L6TAN1"/>
<feature type="region of interest" description="Disordered" evidence="4">
    <location>
        <begin position="409"/>
        <end position="438"/>
    </location>
</feature>
<keyword evidence="1 3" id="KW-0853">WD repeat</keyword>
<evidence type="ECO:0000256" key="1">
    <source>
        <dbReference type="ARBA" id="ARBA00022574"/>
    </source>
</evidence>
<dbReference type="Gene3D" id="2.130.10.10">
    <property type="entry name" value="YVTN repeat-like/Quinoprotein amine dehydrogenase"/>
    <property type="match status" value="2"/>
</dbReference>
<evidence type="ECO:0000256" key="2">
    <source>
        <dbReference type="ARBA" id="ARBA00022737"/>
    </source>
</evidence>
<sequence length="866" mass="94651">MKTKASASKNAAEEDEAEPKKIRSSRSNRRRGHRNRSSSDSESPPHKGSKKHSKRITYKKSKRSKISSSSSRHHRRSHSPRRSYSSSSSPSSITRHSCSTCSSSASERSVSPPPRSRSRDVRKKKGRGRDRERDRKRRKARRSVSSSSTSASSGSSPSRSRSKSKHRKRRTVAGTTRDKIEIDYNNHHDSQSEKHMGEDVDMDENKLSTAKKREHDIDSYKKNLESDGPPPKNANETQEMAPAGGGNSDAEDLELILRQKALENFRKFRAAAIVAGKTGTNGATGKEALIDDPQNAGTEISEARSSAVTHFQKQGSSLVMKNPARSPRSEDYGNGTSHLWKQEASAGMSGGAASPGILEGGDTGGATQQKGRTEEATRSYCQFRSPQDELPGFYYDPEKNRYFPIRGPIPGAATRRPPPPAPPTPPPAATAGCSRKRARRPELLSAREMYGGGVIFSNKATRSTFKQQCHYLQASQPMVWRYQATTLVADKALEQLNTMVQTPQGLRESRMLVTGSMNGSIRLYGLGSALNNFGNEIEFFPQPAWTPVGKHKSAALPSVWSSEAAFSNFSSSITCIEKMVATLGSGESGGSVYIMDLSGTIDSAMGSWTACRVASLDRTVWTADCSSDGTHAAFGMDHGAGLLDLETRGLSWLCRSKSDILSQKFVHSGNVVLCGLRNGSIAPVDVRQKHHNHPTGVPSASTARRTVPMLRSKHHGKWRNQADKDKCSRYISMSSAVCSLVTLSSDENYFLGSSMDGCIKLFDLRLIQKGGIQSYEGHVNSHTHLPLVVDPSETLLMSGGEDCTVRIWSIKTGELIFAQSVCDTPFTALCWPESSRDLCGSSLFDVNHSWGAWLGSHNGLFYMHGT</sequence>
<feature type="region of interest" description="Disordered" evidence="4">
    <location>
        <begin position="1"/>
        <end position="251"/>
    </location>
</feature>
<feature type="compositionally biased region" description="Basic residues" evidence="4">
    <location>
        <begin position="120"/>
        <end position="142"/>
    </location>
</feature>
<feature type="compositionally biased region" description="Basic residues" evidence="4">
    <location>
        <begin position="22"/>
        <end position="36"/>
    </location>
</feature>
<evidence type="ECO:0000313" key="6">
    <source>
        <dbReference type="Proteomes" id="UP000275267"/>
    </source>
</evidence>
<organism evidence="5 6">
    <name type="scientific">Panicum miliaceum</name>
    <name type="common">Proso millet</name>
    <name type="synonym">Broomcorn millet</name>
    <dbReference type="NCBI Taxonomy" id="4540"/>
    <lineage>
        <taxon>Eukaryota</taxon>
        <taxon>Viridiplantae</taxon>
        <taxon>Streptophyta</taxon>
        <taxon>Embryophyta</taxon>
        <taxon>Tracheophyta</taxon>
        <taxon>Spermatophyta</taxon>
        <taxon>Magnoliopsida</taxon>
        <taxon>Liliopsida</taxon>
        <taxon>Poales</taxon>
        <taxon>Poaceae</taxon>
        <taxon>PACMAD clade</taxon>
        <taxon>Panicoideae</taxon>
        <taxon>Panicodae</taxon>
        <taxon>Paniceae</taxon>
        <taxon>Panicinae</taxon>
        <taxon>Panicum</taxon>
        <taxon>Panicum sect. Panicum</taxon>
    </lineage>
</organism>
<gene>
    <name evidence="5" type="ORF">C2845_PM03G17790</name>
</gene>
<dbReference type="InterPro" id="IPR001680">
    <property type="entry name" value="WD40_rpt"/>
</dbReference>
<feature type="region of interest" description="Disordered" evidence="4">
    <location>
        <begin position="309"/>
        <end position="379"/>
    </location>
</feature>
<evidence type="ECO:0000256" key="4">
    <source>
        <dbReference type="SAM" id="MobiDB-lite"/>
    </source>
</evidence>
<feature type="compositionally biased region" description="Low complexity" evidence="4">
    <location>
        <begin position="143"/>
        <end position="159"/>
    </location>
</feature>
<dbReference type="InterPro" id="IPR015943">
    <property type="entry name" value="WD40/YVTN_repeat-like_dom_sf"/>
</dbReference>
<comment type="caution">
    <text evidence="5">The sequence shown here is derived from an EMBL/GenBank/DDBJ whole genome shotgun (WGS) entry which is preliminary data.</text>
</comment>
<dbReference type="OrthoDB" id="128867at2759"/>
<dbReference type="Proteomes" id="UP000275267">
    <property type="component" value="Unassembled WGS sequence"/>
</dbReference>
<evidence type="ECO:0000313" key="5">
    <source>
        <dbReference type="EMBL" id="RLN34200.1"/>
    </source>
</evidence>
<feature type="compositionally biased region" description="Low complexity" evidence="4">
    <location>
        <begin position="344"/>
        <end position="356"/>
    </location>
</feature>
<evidence type="ECO:0000256" key="3">
    <source>
        <dbReference type="PROSITE-ProRule" id="PRU00221"/>
    </source>
</evidence>
<feature type="compositionally biased region" description="Basic residues" evidence="4">
    <location>
        <begin position="47"/>
        <end position="81"/>
    </location>
</feature>
<name>A0A3L6TAN1_PANMI</name>
<dbReference type="SUPFAM" id="SSF50978">
    <property type="entry name" value="WD40 repeat-like"/>
    <property type="match status" value="1"/>
</dbReference>
<dbReference type="Pfam" id="PF23761">
    <property type="entry name" value="Beta-prop_DCAF4"/>
    <property type="match status" value="1"/>
</dbReference>
<accession>A0A3L6TAN1</accession>
<dbReference type="InterPro" id="IPR052254">
    <property type="entry name" value="CUL4-DDB1_E3_ligase_receptor"/>
</dbReference>
<feature type="repeat" description="WD" evidence="3">
    <location>
        <begin position="787"/>
        <end position="818"/>
    </location>
</feature>
<dbReference type="SMART" id="SM00320">
    <property type="entry name" value="WD40"/>
    <property type="match status" value="2"/>
</dbReference>